<proteinExistence type="predicted"/>
<dbReference type="EMBL" id="GGEC01043191">
    <property type="protein sequence ID" value="MBX23675.1"/>
    <property type="molecule type" value="Transcribed_RNA"/>
</dbReference>
<evidence type="ECO:0000313" key="1">
    <source>
        <dbReference type="EMBL" id="MBX23675.1"/>
    </source>
</evidence>
<reference evidence="1" key="1">
    <citation type="submission" date="2018-02" db="EMBL/GenBank/DDBJ databases">
        <title>Rhizophora mucronata_Transcriptome.</title>
        <authorList>
            <person name="Meera S.P."/>
            <person name="Sreeshan A."/>
            <person name="Augustine A."/>
        </authorList>
    </citation>
    <scope>NUCLEOTIDE SEQUENCE</scope>
    <source>
        <tissue evidence="1">Leaf</tissue>
    </source>
</reference>
<protein>
    <submittedName>
        <fullName evidence="1">Uncharacterized protein</fullName>
    </submittedName>
</protein>
<name>A0A2P2M0C3_RHIMU</name>
<accession>A0A2P2M0C3</accession>
<dbReference type="AlphaFoldDB" id="A0A2P2M0C3"/>
<sequence>MVRRKKEFKFLDLLVVTSILFFLSSSWV</sequence>
<organism evidence="1">
    <name type="scientific">Rhizophora mucronata</name>
    <name type="common">Asiatic mangrove</name>
    <dbReference type="NCBI Taxonomy" id="61149"/>
    <lineage>
        <taxon>Eukaryota</taxon>
        <taxon>Viridiplantae</taxon>
        <taxon>Streptophyta</taxon>
        <taxon>Embryophyta</taxon>
        <taxon>Tracheophyta</taxon>
        <taxon>Spermatophyta</taxon>
        <taxon>Magnoliopsida</taxon>
        <taxon>eudicotyledons</taxon>
        <taxon>Gunneridae</taxon>
        <taxon>Pentapetalae</taxon>
        <taxon>rosids</taxon>
        <taxon>fabids</taxon>
        <taxon>Malpighiales</taxon>
        <taxon>Rhizophoraceae</taxon>
        <taxon>Rhizophora</taxon>
    </lineage>
</organism>